<dbReference type="PROSITE" id="PS50088">
    <property type="entry name" value="ANK_REPEAT"/>
    <property type="match status" value="1"/>
</dbReference>
<dbReference type="Proteomes" id="UP000030645">
    <property type="component" value="Unassembled WGS sequence"/>
</dbReference>
<keyword evidence="3" id="KW-1133">Transmembrane helix</keyword>
<dbReference type="InterPro" id="IPR026961">
    <property type="entry name" value="PGG_dom"/>
</dbReference>
<dbReference type="AlphaFoldDB" id="W9RQ93"/>
<dbReference type="Pfam" id="PF12796">
    <property type="entry name" value="Ank_2"/>
    <property type="match status" value="2"/>
</dbReference>
<dbReference type="InterPro" id="IPR002110">
    <property type="entry name" value="Ankyrin_rpt"/>
</dbReference>
<dbReference type="EMBL" id="KE344496">
    <property type="protein sequence ID" value="EXB64223.1"/>
    <property type="molecule type" value="Genomic_DNA"/>
</dbReference>
<protein>
    <submittedName>
        <fullName evidence="5">Ankyrin repeat-containing protein</fullName>
    </submittedName>
</protein>
<dbReference type="PANTHER" id="PTHR24177:SF103">
    <property type="entry name" value="PGG DOMAIN-CONTAINING PROTEIN"/>
    <property type="match status" value="1"/>
</dbReference>
<gene>
    <name evidence="5" type="ORF">L484_002356</name>
</gene>
<feature type="compositionally biased region" description="Basic and acidic residues" evidence="2">
    <location>
        <begin position="395"/>
        <end position="412"/>
    </location>
</feature>
<evidence type="ECO:0000256" key="2">
    <source>
        <dbReference type="SAM" id="MobiDB-lite"/>
    </source>
</evidence>
<organism evidence="5 6">
    <name type="scientific">Morus notabilis</name>
    <dbReference type="NCBI Taxonomy" id="981085"/>
    <lineage>
        <taxon>Eukaryota</taxon>
        <taxon>Viridiplantae</taxon>
        <taxon>Streptophyta</taxon>
        <taxon>Embryophyta</taxon>
        <taxon>Tracheophyta</taxon>
        <taxon>Spermatophyta</taxon>
        <taxon>Magnoliopsida</taxon>
        <taxon>eudicotyledons</taxon>
        <taxon>Gunneridae</taxon>
        <taxon>Pentapetalae</taxon>
        <taxon>rosids</taxon>
        <taxon>fabids</taxon>
        <taxon>Rosales</taxon>
        <taxon>Moraceae</taxon>
        <taxon>Moreae</taxon>
        <taxon>Morus</taxon>
    </lineage>
</organism>
<dbReference type="InterPro" id="IPR036770">
    <property type="entry name" value="Ankyrin_rpt-contain_sf"/>
</dbReference>
<dbReference type="eggNOG" id="KOG0504">
    <property type="taxonomic scope" value="Eukaryota"/>
</dbReference>
<reference evidence="6" key="1">
    <citation type="submission" date="2013-01" db="EMBL/GenBank/DDBJ databases">
        <title>Draft Genome Sequence of a Mulberry Tree, Morus notabilis C.K. Schneid.</title>
        <authorList>
            <person name="He N."/>
            <person name="Zhao S."/>
        </authorList>
    </citation>
    <scope>NUCLEOTIDE SEQUENCE</scope>
</reference>
<dbReference type="PANTHER" id="PTHR24177">
    <property type="entry name" value="CASKIN"/>
    <property type="match status" value="1"/>
</dbReference>
<dbReference type="PROSITE" id="PS50297">
    <property type="entry name" value="ANK_REP_REGION"/>
    <property type="match status" value="1"/>
</dbReference>
<feature type="transmembrane region" description="Helical" evidence="3">
    <location>
        <begin position="683"/>
        <end position="703"/>
    </location>
</feature>
<evidence type="ECO:0000313" key="6">
    <source>
        <dbReference type="Proteomes" id="UP000030645"/>
    </source>
</evidence>
<feature type="transmembrane region" description="Helical" evidence="3">
    <location>
        <begin position="606"/>
        <end position="629"/>
    </location>
</feature>
<keyword evidence="6" id="KW-1185">Reference proteome</keyword>
<dbReference type="Gene3D" id="1.25.40.20">
    <property type="entry name" value="Ankyrin repeat-containing domain"/>
    <property type="match status" value="2"/>
</dbReference>
<feature type="repeat" description="ANK" evidence="1">
    <location>
        <begin position="45"/>
        <end position="67"/>
    </location>
</feature>
<name>W9RQ93_9ROSA</name>
<keyword evidence="1" id="KW-0040">ANK repeat</keyword>
<dbReference type="GO" id="GO:0016020">
    <property type="term" value="C:membrane"/>
    <property type="evidence" value="ECO:0007669"/>
    <property type="project" value="TreeGrafter"/>
</dbReference>
<keyword evidence="3" id="KW-0472">Membrane</keyword>
<dbReference type="SUPFAM" id="SSF48403">
    <property type="entry name" value="Ankyrin repeat"/>
    <property type="match status" value="2"/>
</dbReference>
<evidence type="ECO:0000259" key="4">
    <source>
        <dbReference type="Pfam" id="PF13962"/>
    </source>
</evidence>
<evidence type="ECO:0000313" key="5">
    <source>
        <dbReference type="EMBL" id="EXB64223.1"/>
    </source>
</evidence>
<dbReference type="STRING" id="981085.W9RQ93"/>
<feature type="region of interest" description="Disordered" evidence="2">
    <location>
        <begin position="388"/>
        <end position="412"/>
    </location>
</feature>
<evidence type="ECO:0000256" key="1">
    <source>
        <dbReference type="PROSITE-ProRule" id="PRU00023"/>
    </source>
</evidence>
<evidence type="ECO:0000256" key="3">
    <source>
        <dbReference type="SAM" id="Phobius"/>
    </source>
</evidence>
<accession>W9RQ93</accession>
<proteinExistence type="predicted"/>
<dbReference type="SMART" id="SM00248">
    <property type="entry name" value="ANK"/>
    <property type="match status" value="6"/>
</dbReference>
<feature type="domain" description="PGG" evidence="4">
    <location>
        <begin position="558"/>
        <end position="671"/>
    </location>
</feature>
<feature type="transmembrane region" description="Helical" evidence="3">
    <location>
        <begin position="650"/>
        <end position="671"/>
    </location>
</feature>
<keyword evidence="3" id="KW-0812">Transmembrane</keyword>
<dbReference type="Pfam" id="PF13962">
    <property type="entry name" value="PGG"/>
    <property type="match status" value="1"/>
</dbReference>
<sequence>MASTSSRPIDVKRKLFDNVMGGKWTEVVEMYKEYSAAHEAKITRSGYTALHLAVSNGKEEIVEELVKLIRSDQSGQPKKALEIQNERGYTALHFAVAMGNVRMCNCIAEVDPSLVGVRNKEGETALFWAVLYGQEHAFLCLQEIISDTSSKISLAEAYSYCRRKDHGETILHCALYGEDFDLAFHIINLYNGLVHYVDEEGFSPLDTLATNPSCFKSGSNLRGWDKIIYKCIYVSELKPITKGSTDIARSRHPENYQTLVNCIGTFVHFIWRMLKDAFGMGSDSHKIEDTENPQEQIQAGHQRWFPDNYVTCYQFLELVYKAILVIFGYGHTKINMIRKEKEKHVWAVQVLGELLKNLNMYDSLDLQSGADPGETGESERDRDEILNAISEDKEDDKKEDKMENKKATGKEHKGTAMLMAAKSGISEIVDKILESYPVAIHDADQNIKNILLLAAEHRQLEVYKLLLRHTEIPRDIVFRKVDNHRNSALHFAAMINEDDHKPWPIPGAALQMQWEIKWYKFVENSMPPHFFLRANKDNETPEEIFTKKHKNLVKAGGEWLTNTSTSCSVVACLIATVAFASSTTFPGGTDSRSGKPTLENQTSFQLFAVSSLIALCFSVTSLLMFLAILTSRHQEKDFSTDLPRKLLMGLSSLFISIASMITSFCAGHFLVLEDKLKYLAFPVYAVTFLPVCLFAVAQFPLYLDLIRATFLSPF</sequence>